<proteinExistence type="predicted"/>
<comment type="caution">
    <text evidence="1">The sequence shown here is derived from an EMBL/GenBank/DDBJ whole genome shotgun (WGS) entry which is preliminary data.</text>
</comment>
<dbReference type="AlphaFoldDB" id="A0A811VB57"/>
<dbReference type="Proteomes" id="UP000606786">
    <property type="component" value="Unassembled WGS sequence"/>
</dbReference>
<reference evidence="1" key="1">
    <citation type="submission" date="2020-11" db="EMBL/GenBank/DDBJ databases">
        <authorList>
            <person name="Whitehead M."/>
        </authorList>
    </citation>
    <scope>NUCLEOTIDE SEQUENCE</scope>
    <source>
        <strain evidence="1">EGII</strain>
    </source>
</reference>
<name>A0A811VB57_CERCA</name>
<accession>A0A811VB57</accession>
<keyword evidence="2" id="KW-1185">Reference proteome</keyword>
<sequence>MEMLKSTTIWESASRPLFVRSLVRGGENWARLHIDISYWTTSPDSGVYTQNRRRAYAEVRRMLHCSIHSHTTSSAICQTHNKGRLTEAPPRDLLLIAAAKVEPPATQQLFQQKYTIKTTPATTSRAQKTHNNTFLP</sequence>
<dbReference type="EMBL" id="CAJHJT010000056">
    <property type="protein sequence ID" value="CAD7012487.1"/>
    <property type="molecule type" value="Genomic_DNA"/>
</dbReference>
<evidence type="ECO:0000313" key="2">
    <source>
        <dbReference type="Proteomes" id="UP000606786"/>
    </source>
</evidence>
<protein>
    <submittedName>
        <fullName evidence="1">(Mediterranean fruit fly) hypothetical protein</fullName>
    </submittedName>
</protein>
<evidence type="ECO:0000313" key="1">
    <source>
        <dbReference type="EMBL" id="CAD7012487.1"/>
    </source>
</evidence>
<gene>
    <name evidence="1" type="ORF">CCAP1982_LOCUS20564</name>
</gene>
<organism evidence="1 2">
    <name type="scientific">Ceratitis capitata</name>
    <name type="common">Mediterranean fruit fly</name>
    <name type="synonym">Tephritis capitata</name>
    <dbReference type="NCBI Taxonomy" id="7213"/>
    <lineage>
        <taxon>Eukaryota</taxon>
        <taxon>Metazoa</taxon>
        <taxon>Ecdysozoa</taxon>
        <taxon>Arthropoda</taxon>
        <taxon>Hexapoda</taxon>
        <taxon>Insecta</taxon>
        <taxon>Pterygota</taxon>
        <taxon>Neoptera</taxon>
        <taxon>Endopterygota</taxon>
        <taxon>Diptera</taxon>
        <taxon>Brachycera</taxon>
        <taxon>Muscomorpha</taxon>
        <taxon>Tephritoidea</taxon>
        <taxon>Tephritidae</taxon>
        <taxon>Ceratitis</taxon>
        <taxon>Ceratitis</taxon>
    </lineage>
</organism>